<comment type="cofactor">
    <cofactor evidence="16">
        <name>Mg(2+)</name>
        <dbReference type="ChEBI" id="CHEBI:18420"/>
    </cofactor>
    <cofactor evidence="16">
        <name>Mn(2+)</name>
        <dbReference type="ChEBI" id="CHEBI:29035"/>
    </cofactor>
    <text evidence="16">Binds 2 magnesium or manganese ions per subunit.</text>
</comment>
<comment type="cofactor">
    <cofactor evidence="1">
        <name>Mn(2+)</name>
        <dbReference type="ChEBI" id="CHEBI:29035"/>
    </cofactor>
</comment>
<dbReference type="Pfam" id="PF01820">
    <property type="entry name" value="Dala_Dala_lig_N"/>
    <property type="match status" value="1"/>
</dbReference>
<evidence type="ECO:0000256" key="4">
    <source>
        <dbReference type="ARBA" id="ARBA00022490"/>
    </source>
</evidence>
<comment type="pathway">
    <text evidence="14">Cell wall biogenesis; peptidoglycan biosynthesis.</text>
</comment>
<evidence type="ECO:0000256" key="3">
    <source>
        <dbReference type="ARBA" id="ARBA00010871"/>
    </source>
</evidence>
<reference evidence="19 20" key="1">
    <citation type="journal article" date="2016" name="Nat. Commun.">
        <title>Thousands of microbial genomes shed light on interconnected biogeochemical processes in an aquifer system.</title>
        <authorList>
            <person name="Anantharaman K."/>
            <person name="Brown C.T."/>
            <person name="Hug L.A."/>
            <person name="Sharon I."/>
            <person name="Castelle C.J."/>
            <person name="Probst A.J."/>
            <person name="Thomas B.C."/>
            <person name="Singh A."/>
            <person name="Wilkins M.J."/>
            <person name="Karaoz U."/>
            <person name="Brodie E.L."/>
            <person name="Williams K.H."/>
            <person name="Hubbard S.S."/>
            <person name="Banfield J.F."/>
        </authorList>
    </citation>
    <scope>NUCLEOTIDE SEQUENCE [LARGE SCALE GENOMIC DNA]</scope>
</reference>
<evidence type="ECO:0000256" key="13">
    <source>
        <dbReference type="ARBA" id="ARBA00023316"/>
    </source>
</evidence>
<dbReference type="GO" id="GO:0005524">
    <property type="term" value="F:ATP binding"/>
    <property type="evidence" value="ECO:0007669"/>
    <property type="project" value="UniProtKB-UniRule"/>
</dbReference>
<evidence type="ECO:0000256" key="1">
    <source>
        <dbReference type="ARBA" id="ARBA00001936"/>
    </source>
</evidence>
<comment type="caution">
    <text evidence="19">The sequence shown here is derived from an EMBL/GenBank/DDBJ whole genome shotgun (WGS) entry which is preliminary data.</text>
</comment>
<dbReference type="InterPro" id="IPR011095">
    <property type="entry name" value="Dala_Dala_lig_C"/>
</dbReference>
<evidence type="ECO:0000256" key="10">
    <source>
        <dbReference type="ARBA" id="ARBA00022960"/>
    </source>
</evidence>
<comment type="subcellular location">
    <subcellularLocation>
        <location evidence="2 14">Cytoplasm</location>
    </subcellularLocation>
</comment>
<dbReference type="GO" id="GO:0071555">
    <property type="term" value="P:cell wall organization"/>
    <property type="evidence" value="ECO:0007669"/>
    <property type="project" value="UniProtKB-KW"/>
</dbReference>
<proteinExistence type="inferred from homology"/>
<keyword evidence="4 14" id="KW-0963">Cytoplasm</keyword>
<dbReference type="EMBL" id="MEUJ01000002">
    <property type="protein sequence ID" value="OGC40988.1"/>
    <property type="molecule type" value="Genomic_DNA"/>
</dbReference>
<evidence type="ECO:0000259" key="18">
    <source>
        <dbReference type="PROSITE" id="PS50975"/>
    </source>
</evidence>
<protein>
    <recommendedName>
        <fullName evidence="14">D-alanine--D-alanine ligase</fullName>
        <ecNumber evidence="14">6.3.2.4</ecNumber>
    </recommendedName>
    <alternativeName>
        <fullName evidence="14">D-Ala-D-Ala ligase</fullName>
    </alternativeName>
    <alternativeName>
        <fullName evidence="14">D-alanylalanine synthetase</fullName>
    </alternativeName>
</protein>
<feature type="domain" description="ATP-grasp" evidence="18">
    <location>
        <begin position="100"/>
        <end position="301"/>
    </location>
</feature>
<feature type="binding site" evidence="16">
    <location>
        <position position="268"/>
    </location>
    <ligand>
        <name>Mg(2+)</name>
        <dbReference type="ChEBI" id="CHEBI:18420"/>
        <label>2</label>
    </ligand>
</feature>
<feature type="active site" evidence="15">
    <location>
        <position position="279"/>
    </location>
</feature>
<dbReference type="Gene3D" id="3.30.470.20">
    <property type="entry name" value="ATP-grasp fold, B domain"/>
    <property type="match status" value="1"/>
</dbReference>
<evidence type="ECO:0000256" key="7">
    <source>
        <dbReference type="ARBA" id="ARBA00022741"/>
    </source>
</evidence>
<keyword evidence="10 14" id="KW-0133">Cell shape</keyword>
<keyword evidence="7 17" id="KW-0547">Nucleotide-binding</keyword>
<sequence length="304" mass="33324">MRVAVLMGGKSGERDVSLRSGKNVLASLLKQGFFAVAIDPAESDLISEIKKNKADVAYLALHGKFGEDGVVQGLLEHYGIPYTGSKLLASAMAMNKVATKQILLAHLLPTPGYSRINIDKIEEEIPRIVKNFSFPLMLKPEEEGSSLGISLVKTPEEFGDTLRETAQKFSQLFVEKYIKGTEITIGVLGTKKVEALPILELVSKNEFYDFEAKYTKGMTEFILPARLPEEVYKKAQEIAVLSHKALGCYGVSRVDLIVAKDGTPYVNEINTIPGMTDTSDLPAQAKHIGISFDELVARILESAF</sequence>
<keyword evidence="11 14" id="KW-0573">Peptidoglycan synthesis</keyword>
<dbReference type="SUPFAM" id="SSF52440">
    <property type="entry name" value="PreATP-grasp domain"/>
    <property type="match status" value="1"/>
</dbReference>
<gene>
    <name evidence="14" type="primary">ddl</name>
    <name evidence="19" type="ORF">A2438_01735</name>
</gene>
<dbReference type="GO" id="GO:0005737">
    <property type="term" value="C:cytoplasm"/>
    <property type="evidence" value="ECO:0007669"/>
    <property type="project" value="UniProtKB-SubCell"/>
</dbReference>
<dbReference type="GO" id="GO:0008716">
    <property type="term" value="F:D-alanine-D-alanine ligase activity"/>
    <property type="evidence" value="ECO:0007669"/>
    <property type="project" value="UniProtKB-UniRule"/>
</dbReference>
<dbReference type="PROSITE" id="PS50975">
    <property type="entry name" value="ATP_GRASP"/>
    <property type="match status" value="1"/>
</dbReference>
<evidence type="ECO:0000256" key="6">
    <source>
        <dbReference type="ARBA" id="ARBA00022723"/>
    </source>
</evidence>
<dbReference type="InterPro" id="IPR016185">
    <property type="entry name" value="PreATP-grasp_dom_sf"/>
</dbReference>
<dbReference type="InterPro" id="IPR011127">
    <property type="entry name" value="Dala_Dala_lig_N"/>
</dbReference>
<comment type="similarity">
    <text evidence="3 14">Belongs to the D-alanine--D-alanine ligase family.</text>
</comment>
<evidence type="ECO:0000256" key="16">
    <source>
        <dbReference type="PIRSR" id="PIRSR039102-3"/>
    </source>
</evidence>
<dbReference type="PROSITE" id="PS00843">
    <property type="entry name" value="DALA_DALA_LIGASE_1"/>
    <property type="match status" value="1"/>
</dbReference>
<dbReference type="NCBIfam" id="TIGR01205">
    <property type="entry name" value="D_ala_D_alaTIGR"/>
    <property type="match status" value="1"/>
</dbReference>
<evidence type="ECO:0000256" key="8">
    <source>
        <dbReference type="ARBA" id="ARBA00022840"/>
    </source>
</evidence>
<dbReference type="EC" id="6.3.2.4" evidence="14"/>
<keyword evidence="6 16" id="KW-0479">Metal-binding</keyword>
<accession>A0A1F4U7Q4</accession>
<comment type="function">
    <text evidence="14">Cell wall formation.</text>
</comment>
<comment type="catalytic activity">
    <reaction evidence="14">
        <text>2 D-alanine + ATP = D-alanyl-D-alanine + ADP + phosphate + H(+)</text>
        <dbReference type="Rhea" id="RHEA:11224"/>
        <dbReference type="ChEBI" id="CHEBI:15378"/>
        <dbReference type="ChEBI" id="CHEBI:30616"/>
        <dbReference type="ChEBI" id="CHEBI:43474"/>
        <dbReference type="ChEBI" id="CHEBI:57416"/>
        <dbReference type="ChEBI" id="CHEBI:57822"/>
        <dbReference type="ChEBI" id="CHEBI:456216"/>
        <dbReference type="EC" id="6.3.2.4"/>
    </reaction>
</comment>
<dbReference type="GO" id="GO:0046872">
    <property type="term" value="F:metal ion binding"/>
    <property type="evidence" value="ECO:0007669"/>
    <property type="project" value="UniProtKB-KW"/>
</dbReference>
<evidence type="ECO:0000256" key="9">
    <source>
        <dbReference type="ARBA" id="ARBA00022842"/>
    </source>
</evidence>
<dbReference type="InterPro" id="IPR011761">
    <property type="entry name" value="ATP-grasp"/>
</dbReference>
<evidence type="ECO:0000313" key="19">
    <source>
        <dbReference type="EMBL" id="OGC40988.1"/>
    </source>
</evidence>
<feature type="binding site" evidence="16">
    <location>
        <position position="255"/>
    </location>
    <ligand>
        <name>Mg(2+)</name>
        <dbReference type="ChEBI" id="CHEBI:18420"/>
        <label>1</label>
    </ligand>
</feature>
<organism evidence="19 20">
    <name type="scientific">candidate division WOR-1 bacterium RIFOXYC2_FULL_46_14</name>
    <dbReference type="NCBI Taxonomy" id="1802587"/>
    <lineage>
        <taxon>Bacteria</taxon>
        <taxon>Bacillati</taxon>
        <taxon>Saganbacteria</taxon>
    </lineage>
</organism>
<evidence type="ECO:0000256" key="14">
    <source>
        <dbReference type="HAMAP-Rule" id="MF_00047"/>
    </source>
</evidence>
<dbReference type="PIRSF" id="PIRSF039102">
    <property type="entry name" value="Ddl/VanB"/>
    <property type="match status" value="1"/>
</dbReference>
<dbReference type="GO" id="GO:0009252">
    <property type="term" value="P:peptidoglycan biosynthetic process"/>
    <property type="evidence" value="ECO:0007669"/>
    <property type="project" value="UniProtKB-UniRule"/>
</dbReference>
<dbReference type="PROSITE" id="PS00844">
    <property type="entry name" value="DALA_DALA_LIGASE_2"/>
    <property type="match status" value="1"/>
</dbReference>
<dbReference type="HAMAP" id="MF_00047">
    <property type="entry name" value="Dala_Dala_lig"/>
    <property type="match status" value="1"/>
</dbReference>
<dbReference type="Gene3D" id="3.40.50.20">
    <property type="match status" value="1"/>
</dbReference>
<keyword evidence="5 14" id="KW-0436">Ligase</keyword>
<dbReference type="InterPro" id="IPR005905">
    <property type="entry name" value="D_ala_D_ala"/>
</dbReference>
<dbReference type="InterPro" id="IPR000291">
    <property type="entry name" value="D-Ala_lig_Van_CS"/>
</dbReference>
<feature type="binding site" evidence="16">
    <location>
        <position position="268"/>
    </location>
    <ligand>
        <name>Mg(2+)</name>
        <dbReference type="ChEBI" id="CHEBI:18420"/>
        <label>1</label>
    </ligand>
</feature>
<feature type="active site" evidence="15">
    <location>
        <position position="13"/>
    </location>
</feature>
<evidence type="ECO:0000256" key="5">
    <source>
        <dbReference type="ARBA" id="ARBA00022598"/>
    </source>
</evidence>
<dbReference type="AlphaFoldDB" id="A0A1F4U7Q4"/>
<dbReference type="Pfam" id="PF07478">
    <property type="entry name" value="Dala_Dala_lig_C"/>
    <property type="match status" value="1"/>
</dbReference>
<dbReference type="Proteomes" id="UP000179242">
    <property type="component" value="Unassembled WGS sequence"/>
</dbReference>
<name>A0A1F4U7Q4_UNCSA</name>
<keyword evidence="13 14" id="KW-0961">Cell wall biogenesis/degradation</keyword>
<dbReference type="UniPathway" id="UPA00219"/>
<feature type="active site" evidence="15">
    <location>
        <position position="145"/>
    </location>
</feature>
<dbReference type="PANTHER" id="PTHR23132:SF23">
    <property type="entry name" value="D-ALANINE--D-ALANINE LIGASE B"/>
    <property type="match status" value="1"/>
</dbReference>
<evidence type="ECO:0000313" key="20">
    <source>
        <dbReference type="Proteomes" id="UP000179242"/>
    </source>
</evidence>
<evidence type="ECO:0000256" key="12">
    <source>
        <dbReference type="ARBA" id="ARBA00023211"/>
    </source>
</evidence>
<evidence type="ECO:0000256" key="17">
    <source>
        <dbReference type="PROSITE-ProRule" id="PRU00409"/>
    </source>
</evidence>
<dbReference type="InterPro" id="IPR013815">
    <property type="entry name" value="ATP_grasp_subdomain_1"/>
</dbReference>
<feature type="binding site" evidence="16">
    <location>
        <position position="270"/>
    </location>
    <ligand>
        <name>Mg(2+)</name>
        <dbReference type="ChEBI" id="CHEBI:18420"/>
        <label>2</label>
    </ligand>
</feature>
<dbReference type="SUPFAM" id="SSF56059">
    <property type="entry name" value="Glutathione synthetase ATP-binding domain-like"/>
    <property type="match status" value="1"/>
</dbReference>
<dbReference type="GO" id="GO:0008360">
    <property type="term" value="P:regulation of cell shape"/>
    <property type="evidence" value="ECO:0007669"/>
    <property type="project" value="UniProtKB-KW"/>
</dbReference>
<dbReference type="NCBIfam" id="NF002378">
    <property type="entry name" value="PRK01372.1"/>
    <property type="match status" value="1"/>
</dbReference>
<evidence type="ECO:0000256" key="11">
    <source>
        <dbReference type="ARBA" id="ARBA00022984"/>
    </source>
</evidence>
<dbReference type="Gene3D" id="3.30.1490.20">
    <property type="entry name" value="ATP-grasp fold, A domain"/>
    <property type="match status" value="1"/>
</dbReference>
<keyword evidence="8 17" id="KW-0067">ATP-binding</keyword>
<dbReference type="PANTHER" id="PTHR23132">
    <property type="entry name" value="D-ALANINE--D-ALANINE LIGASE"/>
    <property type="match status" value="1"/>
</dbReference>
<dbReference type="FunFam" id="3.30.470.20:FF:000008">
    <property type="entry name" value="D-alanine--D-alanine ligase"/>
    <property type="match status" value="1"/>
</dbReference>
<keyword evidence="9 16" id="KW-0460">Magnesium</keyword>
<keyword evidence="12 16" id="KW-0464">Manganese</keyword>
<evidence type="ECO:0000256" key="2">
    <source>
        <dbReference type="ARBA" id="ARBA00004496"/>
    </source>
</evidence>
<evidence type="ECO:0000256" key="15">
    <source>
        <dbReference type="PIRSR" id="PIRSR039102-1"/>
    </source>
</evidence>